<comment type="caution">
    <text evidence="4">The sequence shown here is derived from an EMBL/GenBank/DDBJ whole genome shotgun (WGS) entry which is preliminary data.</text>
</comment>
<feature type="signal peptide" evidence="3">
    <location>
        <begin position="1"/>
        <end position="27"/>
    </location>
</feature>
<feature type="chain" id="PRO_5044827353" evidence="3">
    <location>
        <begin position="28"/>
        <end position="177"/>
    </location>
</feature>
<dbReference type="EMBL" id="JAVIJP010000013">
    <property type="protein sequence ID" value="KAL3645989.1"/>
    <property type="molecule type" value="Genomic_DNA"/>
</dbReference>
<keyword evidence="2" id="KW-0812">Transmembrane</keyword>
<gene>
    <name evidence="4" type="ORF">CASFOL_011169</name>
</gene>
<feature type="compositionally biased region" description="Pro residues" evidence="1">
    <location>
        <begin position="93"/>
        <end position="104"/>
    </location>
</feature>
<organism evidence="4 5">
    <name type="scientific">Castilleja foliolosa</name>
    <dbReference type="NCBI Taxonomy" id="1961234"/>
    <lineage>
        <taxon>Eukaryota</taxon>
        <taxon>Viridiplantae</taxon>
        <taxon>Streptophyta</taxon>
        <taxon>Embryophyta</taxon>
        <taxon>Tracheophyta</taxon>
        <taxon>Spermatophyta</taxon>
        <taxon>Magnoliopsida</taxon>
        <taxon>eudicotyledons</taxon>
        <taxon>Gunneridae</taxon>
        <taxon>Pentapetalae</taxon>
        <taxon>asterids</taxon>
        <taxon>lamiids</taxon>
        <taxon>Lamiales</taxon>
        <taxon>Orobanchaceae</taxon>
        <taxon>Pedicularideae</taxon>
        <taxon>Castillejinae</taxon>
        <taxon>Castilleja</taxon>
    </lineage>
</organism>
<feature type="region of interest" description="Disordered" evidence="1">
    <location>
        <begin position="56"/>
        <end position="108"/>
    </location>
</feature>
<dbReference type="PRINTS" id="PR01217">
    <property type="entry name" value="PRICHEXTENSN"/>
</dbReference>
<evidence type="ECO:0000313" key="4">
    <source>
        <dbReference type="EMBL" id="KAL3645989.1"/>
    </source>
</evidence>
<keyword evidence="2" id="KW-0472">Membrane</keyword>
<accession>A0ABD3DVQ8</accession>
<keyword evidence="3" id="KW-0732">Signal</keyword>
<evidence type="ECO:0000256" key="3">
    <source>
        <dbReference type="SAM" id="SignalP"/>
    </source>
</evidence>
<sequence length="177" mass="18966">MEHSRNILARQCIIFLFILLPTSQSQTQTNIPSAGLLCISECDSCPVICSSPPTSSPPSPKLPPPSPKLPPPAPPAQHHSPPLPYYFDSPAPSSSPPPPHPPPAYVYSGGGAATPPPPSVYVYNPGTSTGPPSSGQRNGSFPYYYFYVSKASCYVPFNHQGFILLVVLIFVTSFVWI</sequence>
<evidence type="ECO:0000313" key="5">
    <source>
        <dbReference type="Proteomes" id="UP001632038"/>
    </source>
</evidence>
<keyword evidence="5" id="KW-1185">Reference proteome</keyword>
<proteinExistence type="predicted"/>
<dbReference type="Proteomes" id="UP001632038">
    <property type="component" value="Unassembled WGS sequence"/>
</dbReference>
<feature type="compositionally biased region" description="Pro residues" evidence="1">
    <location>
        <begin position="56"/>
        <end position="75"/>
    </location>
</feature>
<keyword evidence="2" id="KW-1133">Transmembrane helix</keyword>
<name>A0ABD3DVQ8_9LAMI</name>
<evidence type="ECO:0000256" key="1">
    <source>
        <dbReference type="SAM" id="MobiDB-lite"/>
    </source>
</evidence>
<dbReference type="AlphaFoldDB" id="A0ABD3DVQ8"/>
<reference evidence="5" key="1">
    <citation type="journal article" date="2024" name="IScience">
        <title>Strigolactones Initiate the Formation of Haustorium-like Structures in Castilleja.</title>
        <authorList>
            <person name="Buerger M."/>
            <person name="Peterson D."/>
            <person name="Chory J."/>
        </authorList>
    </citation>
    <scope>NUCLEOTIDE SEQUENCE [LARGE SCALE GENOMIC DNA]</scope>
</reference>
<protein>
    <submittedName>
        <fullName evidence="4">Uncharacterized protein</fullName>
    </submittedName>
</protein>
<feature type="transmembrane region" description="Helical" evidence="2">
    <location>
        <begin position="157"/>
        <end position="176"/>
    </location>
</feature>
<evidence type="ECO:0000256" key="2">
    <source>
        <dbReference type="SAM" id="Phobius"/>
    </source>
</evidence>